<dbReference type="PANTHER" id="PTHR30146">
    <property type="entry name" value="LACI-RELATED TRANSCRIPTIONAL REPRESSOR"/>
    <property type="match status" value="1"/>
</dbReference>
<organism evidence="5 6">
    <name type="scientific">Sporolactobacillus kofuensis</name>
    <dbReference type="NCBI Taxonomy" id="269672"/>
    <lineage>
        <taxon>Bacteria</taxon>
        <taxon>Bacillati</taxon>
        <taxon>Bacillota</taxon>
        <taxon>Bacilli</taxon>
        <taxon>Bacillales</taxon>
        <taxon>Sporolactobacillaceae</taxon>
        <taxon>Sporolactobacillus</taxon>
    </lineage>
</organism>
<dbReference type="SUPFAM" id="SSF47413">
    <property type="entry name" value="lambda repressor-like DNA-binding domains"/>
    <property type="match status" value="1"/>
</dbReference>
<keyword evidence="1" id="KW-0805">Transcription regulation</keyword>
<protein>
    <submittedName>
        <fullName evidence="5">LacI family DNA-binding transcriptional regulator</fullName>
    </submittedName>
</protein>
<evidence type="ECO:0000259" key="4">
    <source>
        <dbReference type="PROSITE" id="PS50932"/>
    </source>
</evidence>
<evidence type="ECO:0000256" key="3">
    <source>
        <dbReference type="ARBA" id="ARBA00023163"/>
    </source>
</evidence>
<dbReference type="Gene3D" id="3.40.50.2300">
    <property type="match status" value="2"/>
</dbReference>
<dbReference type="Pfam" id="PF13377">
    <property type="entry name" value="Peripla_BP_3"/>
    <property type="match status" value="1"/>
</dbReference>
<dbReference type="InterPro" id="IPR046335">
    <property type="entry name" value="LacI/GalR-like_sensor"/>
</dbReference>
<dbReference type="CDD" id="cd01392">
    <property type="entry name" value="HTH_LacI"/>
    <property type="match status" value="1"/>
</dbReference>
<comment type="caution">
    <text evidence="5">The sequence shown here is derived from an EMBL/GenBank/DDBJ whole genome shotgun (WGS) entry which is preliminary data.</text>
</comment>
<keyword evidence="2 5" id="KW-0238">DNA-binding</keyword>
<accession>A0ABW1WDS4</accession>
<name>A0ABW1WDS4_9BACL</name>
<proteinExistence type="predicted"/>
<evidence type="ECO:0000313" key="6">
    <source>
        <dbReference type="Proteomes" id="UP001596267"/>
    </source>
</evidence>
<evidence type="ECO:0000313" key="5">
    <source>
        <dbReference type="EMBL" id="MFC6385707.1"/>
    </source>
</evidence>
<keyword evidence="3" id="KW-0804">Transcription</keyword>
<dbReference type="SMART" id="SM00354">
    <property type="entry name" value="HTH_LACI"/>
    <property type="match status" value="1"/>
</dbReference>
<dbReference type="EMBL" id="JBHSTQ010000002">
    <property type="protein sequence ID" value="MFC6385707.1"/>
    <property type="molecule type" value="Genomic_DNA"/>
</dbReference>
<gene>
    <name evidence="5" type="ORF">ACFP7A_03740</name>
</gene>
<reference evidence="6" key="1">
    <citation type="journal article" date="2019" name="Int. J. Syst. Evol. Microbiol.">
        <title>The Global Catalogue of Microorganisms (GCM) 10K type strain sequencing project: providing services to taxonomists for standard genome sequencing and annotation.</title>
        <authorList>
            <consortium name="The Broad Institute Genomics Platform"/>
            <consortium name="The Broad Institute Genome Sequencing Center for Infectious Disease"/>
            <person name="Wu L."/>
            <person name="Ma J."/>
        </authorList>
    </citation>
    <scope>NUCLEOTIDE SEQUENCE [LARGE SCALE GENOMIC DNA]</scope>
    <source>
        <strain evidence="6">CCUG 42001</strain>
    </source>
</reference>
<dbReference type="PROSITE" id="PS50932">
    <property type="entry name" value="HTH_LACI_2"/>
    <property type="match status" value="1"/>
</dbReference>
<dbReference type="Gene3D" id="1.10.260.40">
    <property type="entry name" value="lambda repressor-like DNA-binding domains"/>
    <property type="match status" value="1"/>
</dbReference>
<feature type="domain" description="HTH lacI-type" evidence="4">
    <location>
        <begin position="2"/>
        <end position="56"/>
    </location>
</feature>
<sequence>MATLSDVARKAVVSKMTVSRVINHPEQVSAELRQLVYKSMKELNYVPNSAAQALVHNRTQVIKLLILEEMDTTEPYYMNLLAGIAIELDQRHYSLQLVTRSSHTIGRCDGLIVTGMRETDYDHIISHLEQPLILFGENKKGYDYVDVDNKKGMQMVTEHILNHGCQKILFYGIEIDEPFMRSRIEGYEETMKMKQLLPQINLMKNSSHIAQFEAEKVLQKNHERIAFVCASDRLGIGVVHAAQRLGLNIPDDVMVTGFDGVFLDRIAQPKLTTIRQPIVEMGKTCAKLLLDKIDQDGMKQGNRIYKPELIIRNSTTT</sequence>
<dbReference type="PANTHER" id="PTHR30146:SF154">
    <property type="entry name" value="TRANSCRIPTION REGULATOR, MEMBER OF GALR FAMILY"/>
    <property type="match status" value="1"/>
</dbReference>
<dbReference type="RefSeq" id="WP_253051735.1">
    <property type="nucleotide sequence ID" value="NZ_JAMXWN010000001.1"/>
</dbReference>
<dbReference type="Pfam" id="PF00356">
    <property type="entry name" value="LacI"/>
    <property type="match status" value="1"/>
</dbReference>
<evidence type="ECO:0000256" key="1">
    <source>
        <dbReference type="ARBA" id="ARBA00023015"/>
    </source>
</evidence>
<evidence type="ECO:0000256" key="2">
    <source>
        <dbReference type="ARBA" id="ARBA00023125"/>
    </source>
</evidence>
<dbReference type="GO" id="GO:0003677">
    <property type="term" value="F:DNA binding"/>
    <property type="evidence" value="ECO:0007669"/>
    <property type="project" value="UniProtKB-KW"/>
</dbReference>
<keyword evidence="6" id="KW-1185">Reference proteome</keyword>
<dbReference type="InterPro" id="IPR028082">
    <property type="entry name" value="Peripla_BP_I"/>
</dbReference>
<dbReference type="Proteomes" id="UP001596267">
    <property type="component" value="Unassembled WGS sequence"/>
</dbReference>
<dbReference type="PROSITE" id="PS00356">
    <property type="entry name" value="HTH_LACI_1"/>
    <property type="match status" value="1"/>
</dbReference>
<dbReference type="SUPFAM" id="SSF53822">
    <property type="entry name" value="Periplasmic binding protein-like I"/>
    <property type="match status" value="1"/>
</dbReference>
<dbReference type="InterPro" id="IPR010982">
    <property type="entry name" value="Lambda_DNA-bd_dom_sf"/>
</dbReference>
<dbReference type="InterPro" id="IPR000843">
    <property type="entry name" value="HTH_LacI"/>
</dbReference>